<dbReference type="InterPro" id="IPR003356">
    <property type="entry name" value="DNA_methylase_A-5"/>
</dbReference>
<dbReference type="RefSeq" id="WP_380590009.1">
    <property type="nucleotide sequence ID" value="NZ_JBHSQJ010000153.1"/>
</dbReference>
<proteinExistence type="predicted"/>
<dbReference type="PANTHER" id="PTHR42998">
    <property type="entry name" value="TYPE I RESTRICTION ENZYME HINDVIIP M PROTEIN-RELATED"/>
    <property type="match status" value="1"/>
</dbReference>
<dbReference type="CDD" id="cd02440">
    <property type="entry name" value="AdoMet_MTases"/>
    <property type="match status" value="1"/>
</dbReference>
<dbReference type="InterPro" id="IPR029063">
    <property type="entry name" value="SAM-dependent_MTases_sf"/>
</dbReference>
<keyword evidence="2" id="KW-0238">DNA-binding</keyword>
<feature type="region of interest" description="Disordered" evidence="3">
    <location>
        <begin position="546"/>
        <end position="597"/>
    </location>
</feature>
<reference evidence="6" key="1">
    <citation type="journal article" date="2019" name="Int. J. Syst. Evol. Microbiol.">
        <title>The Global Catalogue of Microorganisms (GCM) 10K type strain sequencing project: providing services to taxonomists for standard genome sequencing and annotation.</title>
        <authorList>
            <consortium name="The Broad Institute Genomics Platform"/>
            <consortium name="The Broad Institute Genome Sequencing Center for Infectious Disease"/>
            <person name="Wu L."/>
            <person name="Ma J."/>
        </authorList>
    </citation>
    <scope>NUCLEOTIDE SEQUENCE [LARGE SCALE GENOMIC DNA]</scope>
    <source>
        <strain evidence="6">JCM 4816</strain>
    </source>
</reference>
<dbReference type="SUPFAM" id="SSF53335">
    <property type="entry name" value="S-adenosyl-L-methionine-dependent methyltransferases"/>
    <property type="match status" value="1"/>
</dbReference>
<dbReference type="SUPFAM" id="SSF116734">
    <property type="entry name" value="DNA methylase specificity domain"/>
    <property type="match status" value="1"/>
</dbReference>
<gene>
    <name evidence="5" type="ORF">ACFP3V_29345</name>
</gene>
<name>A0ABW1GCY2_9ACTN</name>
<dbReference type="InterPro" id="IPR052916">
    <property type="entry name" value="Type-I_RE_MTase_Subunit"/>
</dbReference>
<dbReference type="SUPFAM" id="SSF46955">
    <property type="entry name" value="Putative DNA-binding domain"/>
    <property type="match status" value="1"/>
</dbReference>
<evidence type="ECO:0000313" key="5">
    <source>
        <dbReference type="EMBL" id="MFC5911299.1"/>
    </source>
</evidence>
<dbReference type="PRINTS" id="PR00507">
    <property type="entry name" value="N12N6MTFRASE"/>
</dbReference>
<feature type="domain" description="DNA methylase adenine-specific" evidence="4">
    <location>
        <begin position="178"/>
        <end position="399"/>
    </location>
</feature>
<comment type="caution">
    <text evidence="5">The sequence shown here is derived from an EMBL/GenBank/DDBJ whole genome shotgun (WGS) entry which is preliminary data.</text>
</comment>
<sequence>MPEPAQPTSPSSAQVTAAEISRIAGVTRATVSNWRRRHADFPAPNGGTESSPLYDLAEVQAWLRDRGHTSSASAAEALRTALRLHGPDPDSARFFLLLARAHMLTERTPDELELLPDEQLLTTAETAVNAPHPLLGVREEPARFAPGDVAVVRSLLTCVREAGVQDAMDVLAERELEESAATGAYQTPEGLADLMAGLLPKDTDSVLDPACGSGTLLVAAAEHGAHRVCGQDSLSLQVQRTLLSLVLADTALQNGDRAQAHVGDSLRHDGFPDETFDAVLCNPPFGDRDWGHDELAYDPRWAYGVPPRLESELAWVQHALAHVKPGGWVVMVLPPALAFRSSARRIRAELVRSGAVRAVVSLPPRVAFPLHVALQVWVLQRPESGGPDRPSVLFIDGEGGEARETGGGAGTAGISSRTSGQTRRMSFDWAALTARVLPQWAVFRDRPESYTGEAGFARAVPVVDLLDDIIDLTPGRQVRAGAAEIEPEALVGQLEQLQGQLAQQIQTLADAAGARSWPAAGAELRKWRTATVADLSRGGALTVMRAAAPSSRDSRGGAGGAAAAGGHRPVLTAHDVASGGPPSGHTNEAHPEPGSDVAEGDVLVRAHPGNDQTAPMTRVAGPDDAGAVLGAHLHLLRPDPARLDPWFLAGFLGAADNIASASTGSSLVQVTVGRLRVPLLPLAEQQRYGRAFRQAYELAAAARRAAALAADAAATAAAGLTTGALVPTKSNDRTDQGQSA</sequence>
<protein>
    <submittedName>
        <fullName evidence="5">N-6 DNA methylase</fullName>
    </submittedName>
</protein>
<evidence type="ECO:0000259" key="4">
    <source>
        <dbReference type="Pfam" id="PF02384"/>
    </source>
</evidence>
<organism evidence="5 6">
    <name type="scientific">Streptacidiphilus monticola</name>
    <dbReference type="NCBI Taxonomy" id="2161674"/>
    <lineage>
        <taxon>Bacteria</taxon>
        <taxon>Bacillati</taxon>
        <taxon>Actinomycetota</taxon>
        <taxon>Actinomycetes</taxon>
        <taxon>Kitasatosporales</taxon>
        <taxon>Streptomycetaceae</taxon>
        <taxon>Streptacidiphilus</taxon>
    </lineage>
</organism>
<dbReference type="Pfam" id="PF02384">
    <property type="entry name" value="N6_Mtase"/>
    <property type="match status" value="1"/>
</dbReference>
<keyword evidence="5" id="KW-0808">Transferase</keyword>
<evidence type="ECO:0000256" key="2">
    <source>
        <dbReference type="ARBA" id="ARBA00023125"/>
    </source>
</evidence>
<dbReference type="GO" id="GO:0008168">
    <property type="term" value="F:methyltransferase activity"/>
    <property type="evidence" value="ECO:0007669"/>
    <property type="project" value="UniProtKB-KW"/>
</dbReference>
<evidence type="ECO:0000313" key="6">
    <source>
        <dbReference type="Proteomes" id="UP001596174"/>
    </source>
</evidence>
<dbReference type="InterPro" id="IPR009061">
    <property type="entry name" value="DNA-bd_dom_put_sf"/>
</dbReference>
<dbReference type="Proteomes" id="UP001596174">
    <property type="component" value="Unassembled WGS sequence"/>
</dbReference>
<dbReference type="PANTHER" id="PTHR42998:SF1">
    <property type="entry name" value="TYPE I RESTRICTION ENZYME HINDI METHYLASE SUBUNIT"/>
    <property type="match status" value="1"/>
</dbReference>
<dbReference type="Gene3D" id="3.40.50.150">
    <property type="entry name" value="Vaccinia Virus protein VP39"/>
    <property type="match status" value="1"/>
</dbReference>
<dbReference type="GO" id="GO:0032259">
    <property type="term" value="P:methylation"/>
    <property type="evidence" value="ECO:0007669"/>
    <property type="project" value="UniProtKB-KW"/>
</dbReference>
<keyword evidence="6" id="KW-1185">Reference proteome</keyword>
<dbReference type="EMBL" id="JBHSQJ010000153">
    <property type="protein sequence ID" value="MFC5911299.1"/>
    <property type="molecule type" value="Genomic_DNA"/>
</dbReference>
<evidence type="ECO:0000256" key="3">
    <source>
        <dbReference type="SAM" id="MobiDB-lite"/>
    </source>
</evidence>
<dbReference type="PROSITE" id="PS00092">
    <property type="entry name" value="N6_MTASE"/>
    <property type="match status" value="1"/>
</dbReference>
<dbReference type="Gene3D" id="1.10.10.10">
    <property type="entry name" value="Winged helix-like DNA-binding domain superfamily/Winged helix DNA-binding domain"/>
    <property type="match status" value="1"/>
</dbReference>
<dbReference type="InterPro" id="IPR036388">
    <property type="entry name" value="WH-like_DNA-bd_sf"/>
</dbReference>
<accession>A0ABW1GCY2</accession>
<evidence type="ECO:0000256" key="1">
    <source>
        <dbReference type="ARBA" id="ARBA00022747"/>
    </source>
</evidence>
<dbReference type="InterPro" id="IPR002052">
    <property type="entry name" value="DNA_methylase_N6_adenine_CS"/>
</dbReference>
<dbReference type="InterPro" id="IPR044946">
    <property type="entry name" value="Restrct_endonuc_typeI_TRD_sf"/>
</dbReference>
<keyword evidence="5" id="KW-0489">Methyltransferase</keyword>
<keyword evidence="1" id="KW-0680">Restriction system</keyword>
<dbReference type="Gene3D" id="3.90.220.20">
    <property type="entry name" value="DNA methylase specificity domains"/>
    <property type="match status" value="1"/>
</dbReference>